<dbReference type="AlphaFoldDB" id="A0A543Q1T6"/>
<organism evidence="1 2">
    <name type="scientific">Acidithiobacillus thiooxidans ATCC 19377</name>
    <dbReference type="NCBI Taxonomy" id="637390"/>
    <lineage>
        <taxon>Bacteria</taxon>
        <taxon>Pseudomonadati</taxon>
        <taxon>Pseudomonadota</taxon>
        <taxon>Acidithiobacillia</taxon>
        <taxon>Acidithiobacillales</taxon>
        <taxon>Acidithiobacillaceae</taxon>
        <taxon>Acidithiobacillus</taxon>
    </lineage>
</organism>
<comment type="caution">
    <text evidence="1">The sequence shown here is derived from an EMBL/GenBank/DDBJ whole genome shotgun (WGS) entry which is preliminary data.</text>
</comment>
<dbReference type="RefSeq" id="WP_142086143.1">
    <property type="nucleotide sequence ID" value="NZ_SZUV01000001.1"/>
</dbReference>
<evidence type="ECO:0000313" key="2">
    <source>
        <dbReference type="Proteomes" id="UP000315403"/>
    </source>
</evidence>
<accession>A0A543Q1T6</accession>
<gene>
    <name evidence="1" type="ORF">DLNHIDIE_00147</name>
</gene>
<protein>
    <submittedName>
        <fullName evidence="1">Uncharacterized protein</fullName>
    </submittedName>
</protein>
<name>A0A543Q1T6_ACITH</name>
<sequence length="95" mass="10521">MADIQKIAERIFAHVENGDLPSGYAVAMGALIEIYAHDEQVHAWVLEALPAAVDKLLACMVRHGPLLNDRWIHAYLRQSEEESAVDALSWDAIGL</sequence>
<proteinExistence type="predicted"/>
<reference evidence="1 2" key="1">
    <citation type="submission" date="2019-03" db="EMBL/GenBank/DDBJ databases">
        <title>New insights into Acidothiobacillus thiooxidans sulfur metabolism through coupled gene expression, solution geochemistry, microscopy and spectroscopy analyses.</title>
        <authorList>
            <person name="Camacho D."/>
            <person name="Frazao R."/>
            <person name="Fouillen A."/>
            <person name="Nanci A."/>
            <person name="Lang B.F."/>
            <person name="Apte S.C."/>
            <person name="Baron C."/>
            <person name="Warren L.A."/>
        </authorList>
    </citation>
    <scope>NUCLEOTIDE SEQUENCE [LARGE SCALE GENOMIC DNA]</scope>
    <source>
        <strain evidence="1 2">ATCC 19377</strain>
    </source>
</reference>
<dbReference type="Proteomes" id="UP000315403">
    <property type="component" value="Unassembled WGS sequence"/>
</dbReference>
<evidence type="ECO:0000313" key="1">
    <source>
        <dbReference type="EMBL" id="TQN50294.1"/>
    </source>
</evidence>
<dbReference type="EMBL" id="SZUV01000001">
    <property type="protein sequence ID" value="TQN50294.1"/>
    <property type="molecule type" value="Genomic_DNA"/>
</dbReference>